<evidence type="ECO:0000313" key="4">
    <source>
        <dbReference type="EMBL" id="KAL2485852.1"/>
    </source>
</evidence>
<dbReference type="Pfam" id="PF02536">
    <property type="entry name" value="mTERF"/>
    <property type="match status" value="1"/>
</dbReference>
<keyword evidence="2" id="KW-0804">Transcription</keyword>
<reference evidence="5" key="1">
    <citation type="submission" date="2024-07" db="EMBL/GenBank/DDBJ databases">
        <title>Two chromosome-level genome assemblies of Korean endemic species Abeliophyllum distichum and Forsythia ovata (Oleaceae).</title>
        <authorList>
            <person name="Jang H."/>
        </authorList>
    </citation>
    <scope>NUCLEOTIDE SEQUENCE [LARGE SCALE GENOMIC DNA]</scope>
</reference>
<keyword evidence="3" id="KW-0809">Transit peptide</keyword>
<dbReference type="PANTHER" id="PTHR13068:SF166">
    <property type="entry name" value="TRANSCRIPTION TERMINATION FACTOR MTERF15, MITOCHONDRIAL-LIKE"/>
    <property type="match status" value="1"/>
</dbReference>
<name>A0ABD1RBQ8_9LAMI</name>
<sequence length="103" mass="12245">MILSEKKISKTMDFLVNKMGWDSKMIASRPSVIFYNLENRIIPRCSTVHFLFSRELIKKKEVKLSTVLVPTEKYFLEKFVTKYEKQVPKLYDFYQGKIGIEEL</sequence>
<proteinExistence type="inferred from homology"/>
<keyword evidence="2" id="KW-0806">Transcription termination</keyword>
<dbReference type="GO" id="GO:0006353">
    <property type="term" value="P:DNA-templated transcription termination"/>
    <property type="evidence" value="ECO:0007669"/>
    <property type="project" value="UniProtKB-KW"/>
</dbReference>
<dbReference type="InterPro" id="IPR038538">
    <property type="entry name" value="MTERF_sf"/>
</dbReference>
<evidence type="ECO:0000256" key="3">
    <source>
        <dbReference type="ARBA" id="ARBA00022946"/>
    </source>
</evidence>
<keyword evidence="2" id="KW-0805">Transcription regulation</keyword>
<comment type="similarity">
    <text evidence="1">Belongs to the mTERF family.</text>
</comment>
<protein>
    <submittedName>
        <fullName evidence="4">Mitochondrial transcription termination factor family protein</fullName>
    </submittedName>
</protein>
<dbReference type="Proteomes" id="UP001604336">
    <property type="component" value="Unassembled WGS sequence"/>
</dbReference>
<keyword evidence="5" id="KW-1185">Reference proteome</keyword>
<evidence type="ECO:0000256" key="2">
    <source>
        <dbReference type="ARBA" id="ARBA00022472"/>
    </source>
</evidence>
<dbReference type="AlphaFoldDB" id="A0ABD1RBQ8"/>
<dbReference type="InterPro" id="IPR003690">
    <property type="entry name" value="MTERF"/>
</dbReference>
<dbReference type="EMBL" id="JBFOLK010000009">
    <property type="protein sequence ID" value="KAL2485852.1"/>
    <property type="molecule type" value="Genomic_DNA"/>
</dbReference>
<evidence type="ECO:0000256" key="1">
    <source>
        <dbReference type="ARBA" id="ARBA00007692"/>
    </source>
</evidence>
<dbReference type="PANTHER" id="PTHR13068">
    <property type="entry name" value="CGI-12 PROTEIN-RELATED"/>
    <property type="match status" value="1"/>
</dbReference>
<organism evidence="4 5">
    <name type="scientific">Abeliophyllum distichum</name>
    <dbReference type="NCBI Taxonomy" id="126358"/>
    <lineage>
        <taxon>Eukaryota</taxon>
        <taxon>Viridiplantae</taxon>
        <taxon>Streptophyta</taxon>
        <taxon>Embryophyta</taxon>
        <taxon>Tracheophyta</taxon>
        <taxon>Spermatophyta</taxon>
        <taxon>Magnoliopsida</taxon>
        <taxon>eudicotyledons</taxon>
        <taxon>Gunneridae</taxon>
        <taxon>Pentapetalae</taxon>
        <taxon>asterids</taxon>
        <taxon>lamiids</taxon>
        <taxon>Lamiales</taxon>
        <taxon>Oleaceae</taxon>
        <taxon>Forsythieae</taxon>
        <taxon>Abeliophyllum</taxon>
    </lineage>
</organism>
<accession>A0ABD1RBQ8</accession>
<dbReference type="Gene3D" id="1.25.70.10">
    <property type="entry name" value="Transcription termination factor 3, mitochondrial"/>
    <property type="match status" value="1"/>
</dbReference>
<comment type="caution">
    <text evidence="4">The sequence shown here is derived from an EMBL/GenBank/DDBJ whole genome shotgun (WGS) entry which is preliminary data.</text>
</comment>
<evidence type="ECO:0000313" key="5">
    <source>
        <dbReference type="Proteomes" id="UP001604336"/>
    </source>
</evidence>
<gene>
    <name evidence="4" type="ORF">Adt_30608</name>
</gene>